<dbReference type="RefSeq" id="WP_142923205.1">
    <property type="nucleotide sequence ID" value="NZ_QXVO01000048.1"/>
</dbReference>
<dbReference type="Proteomes" id="UP000285625">
    <property type="component" value="Unassembled WGS sequence"/>
</dbReference>
<proteinExistence type="inferred from homology"/>
<dbReference type="PANTHER" id="PTHR42711">
    <property type="entry name" value="ABC TRANSPORTER ATP-BINDING PROTEIN"/>
    <property type="match status" value="1"/>
</dbReference>
<dbReference type="SUPFAM" id="SSF52540">
    <property type="entry name" value="P-loop containing nucleoside triphosphate hydrolases"/>
    <property type="match status" value="1"/>
</dbReference>
<evidence type="ECO:0000313" key="7">
    <source>
        <dbReference type="Proteomes" id="UP000285625"/>
    </source>
</evidence>
<feature type="non-terminal residue" evidence="6">
    <location>
        <position position="287"/>
    </location>
</feature>
<dbReference type="InterPro" id="IPR050763">
    <property type="entry name" value="ABC_transporter_ATP-binding"/>
</dbReference>
<evidence type="ECO:0000256" key="2">
    <source>
        <dbReference type="ARBA" id="ARBA00022448"/>
    </source>
</evidence>
<evidence type="ECO:0000259" key="5">
    <source>
        <dbReference type="PROSITE" id="PS50893"/>
    </source>
</evidence>
<keyword evidence="4 6" id="KW-0067">ATP-binding</keyword>
<dbReference type="GO" id="GO:0016887">
    <property type="term" value="F:ATP hydrolysis activity"/>
    <property type="evidence" value="ECO:0007669"/>
    <property type="project" value="InterPro"/>
</dbReference>
<keyword evidence="3" id="KW-0547">Nucleotide-binding</keyword>
<gene>
    <name evidence="6" type="ORF">BUZ57_11230</name>
</gene>
<dbReference type="Gene3D" id="3.40.50.300">
    <property type="entry name" value="P-loop containing nucleotide triphosphate hydrolases"/>
    <property type="match status" value="1"/>
</dbReference>
<dbReference type="GO" id="GO:0005524">
    <property type="term" value="F:ATP binding"/>
    <property type="evidence" value="ECO:0007669"/>
    <property type="project" value="UniProtKB-KW"/>
</dbReference>
<name>A0A418JGE7_STAHY</name>
<evidence type="ECO:0000256" key="1">
    <source>
        <dbReference type="ARBA" id="ARBA00005417"/>
    </source>
</evidence>
<dbReference type="InterPro" id="IPR003439">
    <property type="entry name" value="ABC_transporter-like_ATP-bd"/>
</dbReference>
<reference evidence="6 7" key="1">
    <citation type="journal article" date="2016" name="Front. Microbiol.">
        <title>Comprehensive Phylogenetic Analysis of Bovine Non-aureus Staphylococci Species Based on Whole-Genome Sequencing.</title>
        <authorList>
            <person name="Naushad S."/>
            <person name="Barkema H.W."/>
            <person name="Luby C."/>
            <person name="Condas L.A."/>
            <person name="Nobrega D.B."/>
            <person name="Carson D.A."/>
            <person name="De Buck J."/>
        </authorList>
    </citation>
    <scope>NUCLEOTIDE SEQUENCE [LARGE SCALE GENOMIC DNA]</scope>
    <source>
        <strain evidence="6 7">SNUC 5959</strain>
    </source>
</reference>
<organism evidence="6 7">
    <name type="scientific">Staphylococcus hyicus</name>
    <dbReference type="NCBI Taxonomy" id="1284"/>
    <lineage>
        <taxon>Bacteria</taxon>
        <taxon>Bacillati</taxon>
        <taxon>Bacillota</taxon>
        <taxon>Bacilli</taxon>
        <taxon>Bacillales</taxon>
        <taxon>Staphylococcaceae</taxon>
        <taxon>Staphylococcus</taxon>
    </lineage>
</organism>
<accession>A0A418JGE7</accession>
<evidence type="ECO:0000256" key="3">
    <source>
        <dbReference type="ARBA" id="ARBA00022741"/>
    </source>
</evidence>
<dbReference type="InterPro" id="IPR003593">
    <property type="entry name" value="AAA+_ATPase"/>
</dbReference>
<dbReference type="InterPro" id="IPR027417">
    <property type="entry name" value="P-loop_NTPase"/>
</dbReference>
<comment type="caution">
    <text evidence="6">The sequence shown here is derived from an EMBL/GenBank/DDBJ whole genome shotgun (WGS) entry which is preliminary data.</text>
</comment>
<dbReference type="SMART" id="SM00382">
    <property type="entry name" value="AAA"/>
    <property type="match status" value="1"/>
</dbReference>
<feature type="domain" description="ABC transporter" evidence="5">
    <location>
        <begin position="5"/>
        <end position="224"/>
    </location>
</feature>
<dbReference type="PANTHER" id="PTHR42711:SF5">
    <property type="entry name" value="ABC TRANSPORTER ATP-BINDING PROTEIN NATA"/>
    <property type="match status" value="1"/>
</dbReference>
<dbReference type="EMBL" id="QXVO01000048">
    <property type="protein sequence ID" value="RIO43166.1"/>
    <property type="molecule type" value="Genomic_DNA"/>
</dbReference>
<dbReference type="Pfam" id="PF00005">
    <property type="entry name" value="ABC_tran"/>
    <property type="match status" value="1"/>
</dbReference>
<dbReference type="PROSITE" id="PS50893">
    <property type="entry name" value="ABC_TRANSPORTER_2"/>
    <property type="match status" value="1"/>
</dbReference>
<evidence type="ECO:0000313" key="6">
    <source>
        <dbReference type="EMBL" id="RIO43166.1"/>
    </source>
</evidence>
<comment type="similarity">
    <text evidence="1">Belongs to the ABC transporter superfamily.</text>
</comment>
<dbReference type="AlphaFoldDB" id="A0A418JGE7"/>
<keyword evidence="2" id="KW-0813">Transport</keyword>
<sequence length="287" mass="32703">MTYLLKVKNLSLITRNFKILDDINFTISKTSGTVGLIGPNGAGKTTLINGILGQIQPTKGDVFVNLEKIGFCPDVPNFEPFLTPLEILEQTLRLRGIYHKDDIKKISFLLKEVDLIEHKDKIVSRFSRGMKQRLGIASALILDPDIIFLDEPTSALDPFGKKDIYNLIDKISKDRVVVLSSHNLNEIEHNVEDLIVLNKGQLIFEGNIKEFTKKNSDCYDLEFINKAVAKTFYELILHHNIKAIKINEKKIRFDFTEIENVIQLLAPFSRNITKLDVNKFSLNEAFE</sequence>
<evidence type="ECO:0000256" key="4">
    <source>
        <dbReference type="ARBA" id="ARBA00022840"/>
    </source>
</evidence>
<protein>
    <submittedName>
        <fullName evidence="6">ABC transporter ATP-binding protein</fullName>
    </submittedName>
</protein>